<dbReference type="Gene3D" id="3.40.50.300">
    <property type="entry name" value="P-loop containing nucleotide triphosphate hydrolases"/>
    <property type="match status" value="1"/>
</dbReference>
<evidence type="ECO:0000256" key="8">
    <source>
        <dbReference type="ARBA" id="ARBA00022840"/>
    </source>
</evidence>
<name>A0A316IXN6_9GAMM</name>
<evidence type="ECO:0000256" key="3">
    <source>
        <dbReference type="ARBA" id="ARBA00005417"/>
    </source>
</evidence>
<gene>
    <name evidence="13" type="ORF">C7456_10364</name>
</gene>
<comment type="similarity">
    <text evidence="3">Belongs to the ABC transporter superfamily.</text>
</comment>
<comment type="subcellular location">
    <subcellularLocation>
        <location evidence="2">Cell inner membrane</location>
        <topology evidence="2">Peripheral membrane protein</topology>
    </subcellularLocation>
</comment>
<dbReference type="GO" id="GO:0005524">
    <property type="term" value="F:ATP binding"/>
    <property type="evidence" value="ECO:0007669"/>
    <property type="project" value="UniProtKB-KW"/>
</dbReference>
<dbReference type="Gene3D" id="3.30.70.260">
    <property type="match status" value="1"/>
</dbReference>
<evidence type="ECO:0000313" key="14">
    <source>
        <dbReference type="Proteomes" id="UP000245812"/>
    </source>
</evidence>
<dbReference type="Pfam" id="PF00005">
    <property type="entry name" value="ABC_tran"/>
    <property type="match status" value="1"/>
</dbReference>
<comment type="caution">
    <text evidence="13">The sequence shown here is derived from an EMBL/GenBank/DDBJ whole genome shotgun (WGS) entry which is preliminary data.</text>
</comment>
<organism evidence="13 14">
    <name type="scientific">Fulvimonas soli</name>
    <dbReference type="NCBI Taxonomy" id="155197"/>
    <lineage>
        <taxon>Bacteria</taxon>
        <taxon>Pseudomonadati</taxon>
        <taxon>Pseudomonadota</taxon>
        <taxon>Gammaproteobacteria</taxon>
        <taxon>Lysobacterales</taxon>
        <taxon>Rhodanobacteraceae</taxon>
        <taxon>Fulvimonas</taxon>
    </lineage>
</organism>
<evidence type="ECO:0000256" key="6">
    <source>
        <dbReference type="ARBA" id="ARBA00022475"/>
    </source>
</evidence>
<dbReference type="PANTHER" id="PTHR43166">
    <property type="entry name" value="AMINO ACID IMPORT ATP-BINDING PROTEIN"/>
    <property type="match status" value="1"/>
</dbReference>
<evidence type="ECO:0000256" key="1">
    <source>
        <dbReference type="ARBA" id="ARBA00002579"/>
    </source>
</evidence>
<evidence type="ECO:0000256" key="10">
    <source>
        <dbReference type="ARBA" id="ARBA00022970"/>
    </source>
</evidence>
<evidence type="ECO:0000256" key="4">
    <source>
        <dbReference type="ARBA" id="ARBA00020019"/>
    </source>
</evidence>
<dbReference type="InterPro" id="IPR017871">
    <property type="entry name" value="ABC_transporter-like_CS"/>
</dbReference>
<dbReference type="SUPFAM" id="SSF55021">
    <property type="entry name" value="ACT-like"/>
    <property type="match status" value="1"/>
</dbReference>
<dbReference type="SMART" id="SM00930">
    <property type="entry name" value="NIL"/>
    <property type="match status" value="1"/>
</dbReference>
<dbReference type="GO" id="GO:0016887">
    <property type="term" value="F:ATP hydrolysis activity"/>
    <property type="evidence" value="ECO:0007669"/>
    <property type="project" value="InterPro"/>
</dbReference>
<dbReference type="EMBL" id="QGHC01000003">
    <property type="protein sequence ID" value="PWK91945.1"/>
    <property type="molecule type" value="Genomic_DNA"/>
</dbReference>
<evidence type="ECO:0000256" key="7">
    <source>
        <dbReference type="ARBA" id="ARBA00022741"/>
    </source>
</evidence>
<dbReference type="InterPro" id="IPR018449">
    <property type="entry name" value="NIL_domain"/>
</dbReference>
<evidence type="ECO:0000259" key="12">
    <source>
        <dbReference type="PROSITE" id="PS50893"/>
    </source>
</evidence>
<dbReference type="FunFam" id="3.40.50.300:FF:000056">
    <property type="entry name" value="Cell division ATP-binding protein FtsE"/>
    <property type="match status" value="1"/>
</dbReference>
<reference evidence="13 14" key="1">
    <citation type="submission" date="2018-05" db="EMBL/GenBank/DDBJ databases">
        <title>Genomic Encyclopedia of Type Strains, Phase IV (KMG-IV): sequencing the most valuable type-strain genomes for metagenomic binning, comparative biology and taxonomic classification.</title>
        <authorList>
            <person name="Goeker M."/>
        </authorList>
    </citation>
    <scope>NUCLEOTIDE SEQUENCE [LARGE SCALE GENOMIC DNA]</scope>
    <source>
        <strain evidence="13 14">DSM 14263</strain>
    </source>
</reference>
<keyword evidence="6" id="KW-1003">Cell membrane</keyword>
<keyword evidence="7" id="KW-0547">Nucleotide-binding</keyword>
<proteinExistence type="inferred from homology"/>
<dbReference type="InterPro" id="IPR050086">
    <property type="entry name" value="MetN_ABC_transporter-like"/>
</dbReference>
<dbReference type="InterPro" id="IPR045865">
    <property type="entry name" value="ACT-like_dom_sf"/>
</dbReference>
<dbReference type="GO" id="GO:0005886">
    <property type="term" value="C:plasma membrane"/>
    <property type="evidence" value="ECO:0007669"/>
    <property type="project" value="UniProtKB-SubCell"/>
</dbReference>
<keyword evidence="10" id="KW-0029">Amino-acid transport</keyword>
<evidence type="ECO:0000256" key="5">
    <source>
        <dbReference type="ARBA" id="ARBA00022448"/>
    </source>
</evidence>
<keyword evidence="5" id="KW-0813">Transport</keyword>
<dbReference type="AlphaFoldDB" id="A0A316IXN6"/>
<dbReference type="PROSITE" id="PS00211">
    <property type="entry name" value="ABC_TRANSPORTER_1"/>
    <property type="match status" value="1"/>
</dbReference>
<evidence type="ECO:0000256" key="11">
    <source>
        <dbReference type="ARBA" id="ARBA00023136"/>
    </source>
</evidence>
<dbReference type="InterPro" id="IPR003593">
    <property type="entry name" value="AAA+_ATPase"/>
</dbReference>
<protein>
    <recommendedName>
        <fullName evidence="4">Cell division ATP-binding protein FtsE</fullName>
    </recommendedName>
</protein>
<dbReference type="InterPro" id="IPR003439">
    <property type="entry name" value="ABC_transporter-like_ATP-bd"/>
</dbReference>
<dbReference type="SMART" id="SM00382">
    <property type="entry name" value="AAA"/>
    <property type="match status" value="1"/>
</dbReference>
<evidence type="ECO:0000313" key="13">
    <source>
        <dbReference type="EMBL" id="PWK91945.1"/>
    </source>
</evidence>
<dbReference type="Proteomes" id="UP000245812">
    <property type="component" value="Unassembled WGS sequence"/>
</dbReference>
<evidence type="ECO:0000256" key="2">
    <source>
        <dbReference type="ARBA" id="ARBA00004417"/>
    </source>
</evidence>
<dbReference type="CDD" id="cd03258">
    <property type="entry name" value="ABC_MetN_methionine_transporter"/>
    <property type="match status" value="1"/>
</dbReference>
<comment type="function">
    <text evidence="1">Part of the ABC transporter FtsEX involved in cellular division. Important for assembly or stability of the septal ring.</text>
</comment>
<keyword evidence="8 13" id="KW-0067">ATP-binding</keyword>
<dbReference type="PROSITE" id="PS50893">
    <property type="entry name" value="ABC_TRANSPORTER_2"/>
    <property type="match status" value="1"/>
</dbReference>
<evidence type="ECO:0000256" key="9">
    <source>
        <dbReference type="ARBA" id="ARBA00022967"/>
    </source>
</evidence>
<dbReference type="SUPFAM" id="SSF52540">
    <property type="entry name" value="P-loop containing nucleoside triphosphate hydrolases"/>
    <property type="match status" value="1"/>
</dbReference>
<dbReference type="PANTHER" id="PTHR43166:SF30">
    <property type="entry name" value="METHIONINE IMPORT ATP-BINDING PROTEIN METN"/>
    <property type="match status" value="1"/>
</dbReference>
<accession>A0A316IXN6</accession>
<keyword evidence="14" id="KW-1185">Reference proteome</keyword>
<sequence>MPAPSRSGPAVIRFLDVHKSYRVGGRDVPALEPFSLDIADGEVFGIIGHSGAGKSTLIRLINLLERPSGGRVLIGDVDMTALDEPALRAQRRRIGMIFQHFNLLGSQTIADNVAFPLRLAGARDEAAIRARVAELLARVGLEAHADKYPAQLSGGQKQRVGIARALANRPSILLCDEATSALDPQTTASVLDLLAEINRELKLTVVLITHEMDVVRRVCDRVAVLDAGRIVELGAVADVFLHPRHPTTRRFVEEALPEEAAAGEAPFARVPGRILRLSFRGAATWTPTLSRVMRETGVDFNILAGRIDRIKDLPYGQLTLALEGRDVDAALAALRGAGIEIEELPR</sequence>
<dbReference type="InterPro" id="IPR041701">
    <property type="entry name" value="MetN_ABC"/>
</dbReference>
<feature type="domain" description="ABC transporter" evidence="12">
    <location>
        <begin position="12"/>
        <end position="252"/>
    </location>
</feature>
<dbReference type="Pfam" id="PF09383">
    <property type="entry name" value="NIL"/>
    <property type="match status" value="1"/>
</dbReference>
<dbReference type="GO" id="GO:0006865">
    <property type="term" value="P:amino acid transport"/>
    <property type="evidence" value="ECO:0007669"/>
    <property type="project" value="UniProtKB-KW"/>
</dbReference>
<keyword evidence="11" id="KW-0472">Membrane</keyword>
<keyword evidence="9" id="KW-1278">Translocase</keyword>
<dbReference type="InterPro" id="IPR027417">
    <property type="entry name" value="P-loop_NTPase"/>
</dbReference>